<dbReference type="Proteomes" id="UP001501169">
    <property type="component" value="Unassembled WGS sequence"/>
</dbReference>
<evidence type="ECO:0000259" key="2">
    <source>
        <dbReference type="PROSITE" id="PS50883"/>
    </source>
</evidence>
<accession>A0ABN1DUU7</accession>
<keyword evidence="1" id="KW-0812">Transmembrane</keyword>
<protein>
    <recommendedName>
        <fullName evidence="6">GGDEF domain-containing protein</fullName>
    </recommendedName>
</protein>
<dbReference type="InterPro" id="IPR001633">
    <property type="entry name" value="EAL_dom"/>
</dbReference>
<keyword evidence="1" id="KW-1133">Transmembrane helix</keyword>
<dbReference type="SMART" id="SM00267">
    <property type="entry name" value="GGDEF"/>
    <property type="match status" value="1"/>
</dbReference>
<evidence type="ECO:0000313" key="4">
    <source>
        <dbReference type="EMBL" id="GAA0551438.1"/>
    </source>
</evidence>
<dbReference type="PROSITE" id="PS50883">
    <property type="entry name" value="EAL"/>
    <property type="match status" value="1"/>
</dbReference>
<dbReference type="Gene3D" id="3.30.70.270">
    <property type="match status" value="1"/>
</dbReference>
<dbReference type="RefSeq" id="WP_226767261.1">
    <property type="nucleotide sequence ID" value="NZ_BAAAEO010000003.1"/>
</dbReference>
<dbReference type="CDD" id="cd01948">
    <property type="entry name" value="EAL"/>
    <property type="match status" value="1"/>
</dbReference>
<reference evidence="4 5" key="1">
    <citation type="journal article" date="2019" name="Int. J. Syst. Evol. Microbiol.">
        <title>The Global Catalogue of Microorganisms (GCM) 10K type strain sequencing project: providing services to taxonomists for standard genome sequencing and annotation.</title>
        <authorList>
            <consortium name="The Broad Institute Genomics Platform"/>
            <consortium name="The Broad Institute Genome Sequencing Center for Infectious Disease"/>
            <person name="Wu L."/>
            <person name="Ma J."/>
        </authorList>
    </citation>
    <scope>NUCLEOTIDE SEQUENCE [LARGE SCALE GENOMIC DNA]</scope>
    <source>
        <strain evidence="4 5">JCM 14331</strain>
    </source>
</reference>
<dbReference type="InterPro" id="IPR000160">
    <property type="entry name" value="GGDEF_dom"/>
</dbReference>
<dbReference type="InterPro" id="IPR029787">
    <property type="entry name" value="Nucleotide_cyclase"/>
</dbReference>
<dbReference type="SUPFAM" id="SSF55073">
    <property type="entry name" value="Nucleotide cyclase"/>
    <property type="match status" value="1"/>
</dbReference>
<dbReference type="PANTHER" id="PTHR44757:SF2">
    <property type="entry name" value="BIOFILM ARCHITECTURE MAINTENANCE PROTEIN MBAA"/>
    <property type="match status" value="1"/>
</dbReference>
<keyword evidence="1" id="KW-0472">Membrane</keyword>
<feature type="domain" description="GGDEF" evidence="3">
    <location>
        <begin position="204"/>
        <end position="341"/>
    </location>
</feature>
<evidence type="ECO:0008006" key="6">
    <source>
        <dbReference type="Google" id="ProtNLM"/>
    </source>
</evidence>
<dbReference type="SUPFAM" id="SSF141868">
    <property type="entry name" value="EAL domain-like"/>
    <property type="match status" value="1"/>
</dbReference>
<name>A0ABN1DUU7_9GAMM</name>
<organism evidence="4 5">
    <name type="scientific">Rheinheimera aquimaris</name>
    <dbReference type="NCBI Taxonomy" id="412437"/>
    <lineage>
        <taxon>Bacteria</taxon>
        <taxon>Pseudomonadati</taxon>
        <taxon>Pseudomonadota</taxon>
        <taxon>Gammaproteobacteria</taxon>
        <taxon>Chromatiales</taxon>
        <taxon>Chromatiaceae</taxon>
        <taxon>Rheinheimera</taxon>
    </lineage>
</organism>
<proteinExistence type="predicted"/>
<sequence>MRPLSWLLMAGLILAVPVYASTAELLWTSGFPLVCLLLLVVALTIYSRKLQRSNALLLSEQQTLQHFLQQSDDVIAILNSERQAVYLNPQLSDKLTDIKQLPLFLDRQCTQLLLPKLELEQNWQGEAWLKASDGASIPLSLAITRQQQDKQSYLLIGRDISKWQLLQQQTEHGSMRDQQTGLQSQALLTEHLQTCIDFSNEHQPRFALLLLKFSKLLTSQSDKPAESLHNLLQPLSEQLKLMTNNSYILGRCGIDIFAVIVPPHLCNQRQPEINLNRLGYQLLSLTDRIPTASNKKTFQTTVGISIYPADGKSPAELMLAAQNALQYAARMGHNGLQFADISIQQRAPEYLALETELQKALLQGEFDVYYQPRVSIASNRVIGYEALLRWHSPKRGTLMPQHFISVADDTGLSVQLDKLVFKKCCDQLQYWQQTGMNRGRISLNVAIESFRQNDFVEQLAKQLTNSGINADQFELELHEDILLQADSSTEKKLLQLTTLGFHLTLDNFGTGVSSLSALQHFPLHGLKIAPAFVKDMEHNEQQRNITASLIRLASYLQLDVIASGIENEMQAYLLHVMGCDILQGHMFSKALPAAEIPALLARENKLLRKEVG</sequence>
<feature type="transmembrane region" description="Helical" evidence="1">
    <location>
        <begin position="30"/>
        <end position="47"/>
    </location>
</feature>
<dbReference type="Pfam" id="PF00563">
    <property type="entry name" value="EAL"/>
    <property type="match status" value="1"/>
</dbReference>
<dbReference type="InterPro" id="IPR035919">
    <property type="entry name" value="EAL_sf"/>
</dbReference>
<comment type="caution">
    <text evidence="4">The sequence shown here is derived from an EMBL/GenBank/DDBJ whole genome shotgun (WGS) entry which is preliminary data.</text>
</comment>
<dbReference type="Pfam" id="PF00990">
    <property type="entry name" value="GGDEF"/>
    <property type="match status" value="1"/>
</dbReference>
<keyword evidence="5" id="KW-1185">Reference proteome</keyword>
<dbReference type="InterPro" id="IPR043128">
    <property type="entry name" value="Rev_trsase/Diguanyl_cyclase"/>
</dbReference>
<dbReference type="PANTHER" id="PTHR44757">
    <property type="entry name" value="DIGUANYLATE CYCLASE DGCP"/>
    <property type="match status" value="1"/>
</dbReference>
<evidence type="ECO:0000313" key="5">
    <source>
        <dbReference type="Proteomes" id="UP001501169"/>
    </source>
</evidence>
<evidence type="ECO:0000256" key="1">
    <source>
        <dbReference type="SAM" id="Phobius"/>
    </source>
</evidence>
<dbReference type="InterPro" id="IPR052155">
    <property type="entry name" value="Biofilm_reg_signaling"/>
</dbReference>
<feature type="domain" description="EAL" evidence="2">
    <location>
        <begin position="350"/>
        <end position="604"/>
    </location>
</feature>
<dbReference type="SMART" id="SM00052">
    <property type="entry name" value="EAL"/>
    <property type="match status" value="1"/>
</dbReference>
<evidence type="ECO:0000259" key="3">
    <source>
        <dbReference type="PROSITE" id="PS50887"/>
    </source>
</evidence>
<dbReference type="PROSITE" id="PS50887">
    <property type="entry name" value="GGDEF"/>
    <property type="match status" value="1"/>
</dbReference>
<dbReference type="EMBL" id="BAAAEO010000003">
    <property type="protein sequence ID" value="GAA0551438.1"/>
    <property type="molecule type" value="Genomic_DNA"/>
</dbReference>
<dbReference type="Gene3D" id="3.20.20.450">
    <property type="entry name" value="EAL domain"/>
    <property type="match status" value="1"/>
</dbReference>
<gene>
    <name evidence="4" type="ORF">GCM10009098_18850</name>
</gene>